<dbReference type="Proteomes" id="UP001600888">
    <property type="component" value="Unassembled WGS sequence"/>
</dbReference>
<organism evidence="3 4">
    <name type="scientific">Diaporthe vaccinii</name>
    <dbReference type="NCBI Taxonomy" id="105482"/>
    <lineage>
        <taxon>Eukaryota</taxon>
        <taxon>Fungi</taxon>
        <taxon>Dikarya</taxon>
        <taxon>Ascomycota</taxon>
        <taxon>Pezizomycotina</taxon>
        <taxon>Sordariomycetes</taxon>
        <taxon>Sordariomycetidae</taxon>
        <taxon>Diaporthales</taxon>
        <taxon>Diaporthaceae</taxon>
        <taxon>Diaporthe</taxon>
        <taxon>Diaporthe eres species complex</taxon>
    </lineage>
</organism>
<dbReference type="EMBL" id="JBAWTH010000100">
    <property type="protein sequence ID" value="KAL2277450.1"/>
    <property type="molecule type" value="Genomic_DNA"/>
</dbReference>
<reference evidence="3 4" key="1">
    <citation type="submission" date="2024-03" db="EMBL/GenBank/DDBJ databases">
        <title>A high-quality draft genome sequence of Diaporthe vaccinii, a causative agent of upright dieback and viscid rot disease in cranberry plants.</title>
        <authorList>
            <person name="Sarrasin M."/>
            <person name="Lang B.F."/>
            <person name="Burger G."/>
        </authorList>
    </citation>
    <scope>NUCLEOTIDE SEQUENCE [LARGE SCALE GENOMIC DNA]</scope>
    <source>
        <strain evidence="3 4">IS7</strain>
    </source>
</reference>
<accession>A0ABR4E4W9</accession>
<evidence type="ECO:0000313" key="3">
    <source>
        <dbReference type="EMBL" id="KAL2277450.1"/>
    </source>
</evidence>
<feature type="compositionally biased region" description="Polar residues" evidence="1">
    <location>
        <begin position="309"/>
        <end position="327"/>
    </location>
</feature>
<feature type="region of interest" description="Disordered" evidence="1">
    <location>
        <begin position="203"/>
        <end position="329"/>
    </location>
</feature>
<feature type="compositionally biased region" description="Polar residues" evidence="1">
    <location>
        <begin position="23"/>
        <end position="41"/>
    </location>
</feature>
<feature type="region of interest" description="Disordered" evidence="1">
    <location>
        <begin position="343"/>
        <end position="388"/>
    </location>
</feature>
<dbReference type="PANTHER" id="PTHR28232">
    <property type="entry name" value="TRANSCRIPTIONAL REGULATORY PROTEIN RXT2"/>
    <property type="match status" value="1"/>
</dbReference>
<protein>
    <recommendedName>
        <fullName evidence="2">Transcriptional regulatory protein RXT2 N-terminal domain-containing protein</fullName>
    </recommendedName>
</protein>
<proteinExistence type="predicted"/>
<evidence type="ECO:0000256" key="1">
    <source>
        <dbReference type="SAM" id="MobiDB-lite"/>
    </source>
</evidence>
<feature type="domain" description="Transcriptional regulatory protein RXT2 N-terminal" evidence="2">
    <location>
        <begin position="38"/>
        <end position="179"/>
    </location>
</feature>
<name>A0ABR4E4W9_9PEZI</name>
<dbReference type="PANTHER" id="PTHR28232:SF1">
    <property type="entry name" value="TRANSCRIPTIONAL REGULATORY PROTEIN RXT2"/>
    <property type="match status" value="1"/>
</dbReference>
<feature type="compositionally biased region" description="Polar residues" evidence="1">
    <location>
        <begin position="218"/>
        <end position="232"/>
    </location>
</feature>
<evidence type="ECO:0000313" key="4">
    <source>
        <dbReference type="Proteomes" id="UP001600888"/>
    </source>
</evidence>
<gene>
    <name evidence="3" type="ORF">FJTKL_00033</name>
</gene>
<evidence type="ECO:0000259" key="2">
    <source>
        <dbReference type="Pfam" id="PF08595"/>
    </source>
</evidence>
<keyword evidence="4" id="KW-1185">Reference proteome</keyword>
<feature type="region of interest" description="Disordered" evidence="1">
    <location>
        <begin position="455"/>
        <end position="483"/>
    </location>
</feature>
<comment type="caution">
    <text evidence="3">The sequence shown here is derived from an EMBL/GenBank/DDBJ whole genome shotgun (WGS) entry which is preliminary data.</text>
</comment>
<sequence>MSLTREQVLFADLAKAMKKTVARQANESDSDSEIQQTTNRGNKLKKRARFVRQGKLGPPTGPSVYKEEVEHAGYKRAVISRNPPLIDEDGYSIDSDDDDQHVQDAVAAAAEADPYSSIHLEQLLAPLTAVTDLPAHPTLSRPFKSTALKELTNQACDLMHKENVALWKVRPLLTRLSGDQTWVTPKMMLGADDQEMFRNGFGSRTMKRKRSQEETLEGISSPNINGSSTARPSVNGDLDGAVNEEAQTEEKQGTSVDVVMTDGEGNKADKLGTIKDGHEASGAVNEEQEADKAVPLATNGDRADEPGLNPTNGSSAKQKGKQSGTRQDTADDDVAMLDGSAAAGLGAHSNHNGSRAASPSAASVGDPFIHPIFLAPKPAHPDRDLGLPEQEAEDVRRLLQLYVQKQEEVCRGTEKLYHGLLKADRMRKTVLEWSKSEAHVGEMSDGEDWYDKEEWGLTEDLKKGQDEEEEDTTQTQKKTRNRK</sequence>
<dbReference type="InterPro" id="IPR013904">
    <property type="entry name" value="RXT2_N"/>
</dbReference>
<feature type="compositionally biased region" description="Basic and acidic residues" evidence="1">
    <location>
        <begin position="455"/>
        <end position="465"/>
    </location>
</feature>
<feature type="region of interest" description="Disordered" evidence="1">
    <location>
        <begin position="23"/>
        <end position="47"/>
    </location>
</feature>
<dbReference type="InterPro" id="IPR039602">
    <property type="entry name" value="Rxt2"/>
</dbReference>
<feature type="compositionally biased region" description="Basic and acidic residues" evidence="1">
    <location>
        <begin position="264"/>
        <end position="279"/>
    </location>
</feature>
<dbReference type="Pfam" id="PF08595">
    <property type="entry name" value="RXT2_N"/>
    <property type="match status" value="1"/>
</dbReference>
<feature type="compositionally biased region" description="Polar residues" evidence="1">
    <location>
        <begin position="349"/>
        <end position="361"/>
    </location>
</feature>